<dbReference type="PROSITE" id="PS00941">
    <property type="entry name" value="CARBOXYLESTERASE_B_2"/>
    <property type="match status" value="1"/>
</dbReference>
<comment type="similarity">
    <text evidence="1">Belongs to the type-B carboxylesterase/lipase family.</text>
</comment>
<keyword evidence="2" id="KW-0732">Signal</keyword>
<feature type="domain" description="Carboxylesterase type B" evidence="6">
    <location>
        <begin position="33"/>
        <end position="581"/>
    </location>
</feature>
<dbReference type="Proteomes" id="UP001497382">
    <property type="component" value="Unassembled WGS sequence"/>
</dbReference>
<evidence type="ECO:0000256" key="5">
    <source>
        <dbReference type="SAM" id="Phobius"/>
    </source>
</evidence>
<dbReference type="SUPFAM" id="SSF53474">
    <property type="entry name" value="alpha/beta-Hydrolases"/>
    <property type="match status" value="1"/>
</dbReference>
<reference evidence="7 8" key="1">
    <citation type="submission" date="2024-04" db="EMBL/GenBank/DDBJ databases">
        <authorList>
            <person name="Rising A."/>
            <person name="Reimegard J."/>
            <person name="Sonavane S."/>
            <person name="Akerstrom W."/>
            <person name="Nylinder S."/>
            <person name="Hedman E."/>
            <person name="Kallberg Y."/>
        </authorList>
    </citation>
    <scope>NUCLEOTIDE SEQUENCE [LARGE SCALE GENOMIC DNA]</scope>
</reference>
<evidence type="ECO:0000256" key="3">
    <source>
        <dbReference type="ARBA" id="ARBA00023180"/>
    </source>
</evidence>
<feature type="compositionally biased region" description="Polar residues" evidence="4">
    <location>
        <begin position="835"/>
        <end position="852"/>
    </location>
</feature>
<dbReference type="AlphaFoldDB" id="A0AAV1Z7N6"/>
<sequence length="877" mass="98397">MNTSKIVFIILTAFVIFISIVPHHKCEQRRLSSRVVTTKYGAVRGFINSLANRQLQHVEVFQGIPYASAPIGSLRFMPPVTPPHWRGVKNADHLGPVCPQKLPDVSNETLALRKMPMGRLQYIKRLLPYLKNQSEDCLYLNIYAPAVVGREPTKLPVMVYIHGESYDWNSGNPYDGSVLASFGGVVVVTINYRLGVLGFLPAFDGTARGNYGLMDQVAALHWIQENIAEFGGDANNVTLFGQGHGAACVNFLMISPMARGLFQRAIMQSGSAFSPWALARDAATFTRYLASVLDCPTRDNTALVDCIRQRSISDIMRVQLDVPDYLTAFGPTIDGIVIPNEPAVLMKNYKDLFGQYDLLFGVTKIESYFRFSAHEEKFGIDSVRRDRIFRTLVRNVFTFHLQEIYLTILNEYTDWLHPEQHPLNIFETTVEALSDVLTVAPMLKAGNYHSMSHASKTFFYVFDHQTEESDYSPRMGCVSGEELNYIFGAPLVSSLSHFSTNYTRSEYSLARAVMTYWSNFAKTGDPNAIFVDEDEELEDRDSTRYSPVSWTQYDRLHQRYLLIGLKSKMRDHYHSHRLSFWLHLIPSLNRPGEGNLSYEHHMLDDHNNLRTYDGKVRDTPSDISRVVTEEVFYPPPLPMPTIAPTPHSTTQMPEVSTRQSQIVVKLKHPSAELTEADSSAGNGTYVIEDSEPTSASVERTTVVSSSAFDMGIYSTALSVTIAVGCSLLILNVLIFAGVYYQRDRNRMELALQKANFQQQQQQMGNRMDAGSGSDPSNMSQGGTTKQHPMRAPPPSPAGQYLQVQDFTYPSINPAHYLNSLPPKHHQGIAVMGPPSVTNTPKTDPQNTPEAQPLLPQNQSEVRMMSHLWSPPNQEISV</sequence>
<keyword evidence="5" id="KW-1133">Transmembrane helix</keyword>
<keyword evidence="5" id="KW-0472">Membrane</keyword>
<protein>
    <recommendedName>
        <fullName evidence="6">Carboxylesterase type B domain-containing protein</fullName>
    </recommendedName>
</protein>
<dbReference type="InterPro" id="IPR002018">
    <property type="entry name" value="CarbesteraseB"/>
</dbReference>
<feature type="region of interest" description="Disordered" evidence="4">
    <location>
        <begin position="758"/>
        <end position="800"/>
    </location>
</feature>
<organism evidence="7 8">
    <name type="scientific">Larinioides sclopetarius</name>
    <dbReference type="NCBI Taxonomy" id="280406"/>
    <lineage>
        <taxon>Eukaryota</taxon>
        <taxon>Metazoa</taxon>
        <taxon>Ecdysozoa</taxon>
        <taxon>Arthropoda</taxon>
        <taxon>Chelicerata</taxon>
        <taxon>Arachnida</taxon>
        <taxon>Araneae</taxon>
        <taxon>Araneomorphae</taxon>
        <taxon>Entelegynae</taxon>
        <taxon>Araneoidea</taxon>
        <taxon>Araneidae</taxon>
        <taxon>Larinioides</taxon>
    </lineage>
</organism>
<dbReference type="InterPro" id="IPR051093">
    <property type="entry name" value="Neuroligin/BSAL"/>
</dbReference>
<accession>A0AAV1Z7N6</accession>
<keyword evidence="3" id="KW-0325">Glycoprotein</keyword>
<evidence type="ECO:0000256" key="1">
    <source>
        <dbReference type="ARBA" id="ARBA00005964"/>
    </source>
</evidence>
<feature type="transmembrane region" description="Helical" evidence="5">
    <location>
        <begin position="712"/>
        <end position="740"/>
    </location>
</feature>
<comment type="caution">
    <text evidence="7">The sequence shown here is derived from an EMBL/GenBank/DDBJ whole genome shotgun (WGS) entry which is preliminary data.</text>
</comment>
<proteinExistence type="inferred from homology"/>
<evidence type="ECO:0000313" key="8">
    <source>
        <dbReference type="Proteomes" id="UP001497382"/>
    </source>
</evidence>
<evidence type="ECO:0000259" key="6">
    <source>
        <dbReference type="Pfam" id="PF00135"/>
    </source>
</evidence>
<name>A0AAV1Z7N6_9ARAC</name>
<feature type="transmembrane region" description="Helical" evidence="5">
    <location>
        <begin position="7"/>
        <end position="24"/>
    </location>
</feature>
<feature type="region of interest" description="Disordered" evidence="4">
    <location>
        <begin position="830"/>
        <end position="852"/>
    </location>
</feature>
<dbReference type="InterPro" id="IPR019819">
    <property type="entry name" value="Carboxylesterase_B_CS"/>
</dbReference>
<keyword evidence="5" id="KW-0812">Transmembrane</keyword>
<evidence type="ECO:0000256" key="2">
    <source>
        <dbReference type="ARBA" id="ARBA00022729"/>
    </source>
</evidence>
<keyword evidence="8" id="KW-1185">Reference proteome</keyword>
<dbReference type="PANTHER" id="PTHR43903">
    <property type="entry name" value="NEUROLIGIN"/>
    <property type="match status" value="1"/>
</dbReference>
<evidence type="ECO:0000256" key="4">
    <source>
        <dbReference type="SAM" id="MobiDB-lite"/>
    </source>
</evidence>
<dbReference type="EMBL" id="CAXIEN010000028">
    <property type="protein sequence ID" value="CAL1267462.1"/>
    <property type="molecule type" value="Genomic_DNA"/>
</dbReference>
<evidence type="ECO:0000313" key="7">
    <source>
        <dbReference type="EMBL" id="CAL1267462.1"/>
    </source>
</evidence>
<feature type="compositionally biased region" description="Polar residues" evidence="4">
    <location>
        <begin position="773"/>
        <end position="786"/>
    </location>
</feature>
<dbReference type="InterPro" id="IPR029058">
    <property type="entry name" value="AB_hydrolase_fold"/>
</dbReference>
<dbReference type="Pfam" id="PF00135">
    <property type="entry name" value="COesterase"/>
    <property type="match status" value="1"/>
</dbReference>
<dbReference type="Gene3D" id="3.40.50.1820">
    <property type="entry name" value="alpha/beta hydrolase"/>
    <property type="match status" value="1"/>
</dbReference>
<gene>
    <name evidence="7" type="ORF">LARSCL_LOCUS3685</name>
</gene>